<proteinExistence type="inferred from homology"/>
<dbReference type="GO" id="GO:0004815">
    <property type="term" value="F:aspartate-tRNA ligase activity"/>
    <property type="evidence" value="ECO:0007669"/>
    <property type="project" value="UniProtKB-EC"/>
</dbReference>
<dbReference type="Pfam" id="PF00152">
    <property type="entry name" value="tRNA-synt_2"/>
    <property type="match status" value="1"/>
</dbReference>
<name>A0A7S3XT08_HETAK</name>
<evidence type="ECO:0000256" key="10">
    <source>
        <dbReference type="ARBA" id="ARBA00047904"/>
    </source>
</evidence>
<dbReference type="NCBIfam" id="NF003483">
    <property type="entry name" value="PRK05159.1"/>
    <property type="match status" value="1"/>
</dbReference>
<dbReference type="SUPFAM" id="SSF55681">
    <property type="entry name" value="Class II aaRS and biotin synthetases"/>
    <property type="match status" value="1"/>
</dbReference>
<dbReference type="InterPro" id="IPR009068">
    <property type="entry name" value="uS15_NS1_RNA-bd_sf"/>
</dbReference>
<dbReference type="PANTHER" id="PTHR43450:SF1">
    <property type="entry name" value="ASPARTATE--TRNA LIGASE, CYTOPLASMIC"/>
    <property type="match status" value="1"/>
</dbReference>
<dbReference type="GO" id="GO:0017101">
    <property type="term" value="C:aminoacyl-tRNA synthetase multienzyme complex"/>
    <property type="evidence" value="ECO:0007669"/>
    <property type="project" value="TreeGrafter"/>
</dbReference>
<dbReference type="GO" id="GO:0006422">
    <property type="term" value="P:aspartyl-tRNA aminoacylation"/>
    <property type="evidence" value="ECO:0007669"/>
    <property type="project" value="InterPro"/>
</dbReference>
<dbReference type="SUPFAM" id="SSF50249">
    <property type="entry name" value="Nucleic acid-binding proteins"/>
    <property type="match status" value="1"/>
</dbReference>
<dbReference type="InterPro" id="IPR004364">
    <property type="entry name" value="Aa-tRNA-synt_II"/>
</dbReference>
<dbReference type="InterPro" id="IPR006195">
    <property type="entry name" value="aa-tRNA-synth_II"/>
</dbReference>
<dbReference type="CDD" id="cd04320">
    <property type="entry name" value="AspRS_cyto_N"/>
    <property type="match status" value="1"/>
</dbReference>
<dbReference type="InterPro" id="IPR045864">
    <property type="entry name" value="aa-tRNA-synth_II/BPL/LPL"/>
</dbReference>
<dbReference type="InterPro" id="IPR002312">
    <property type="entry name" value="Asp/Asn-tRNA-synth_IIb"/>
</dbReference>
<keyword evidence="5" id="KW-0436">Ligase</keyword>
<keyword evidence="6" id="KW-0547">Nucleotide-binding</keyword>
<comment type="similarity">
    <text evidence="2">Belongs to the class-II aminoacyl-tRNA synthetase family. Type 2 subfamily.</text>
</comment>
<evidence type="ECO:0000256" key="6">
    <source>
        <dbReference type="ARBA" id="ARBA00022741"/>
    </source>
</evidence>
<dbReference type="InterPro" id="IPR000738">
    <property type="entry name" value="WHEP-TRS_dom"/>
</dbReference>
<evidence type="ECO:0000256" key="11">
    <source>
        <dbReference type="SAM" id="MobiDB-lite"/>
    </source>
</evidence>
<protein>
    <recommendedName>
        <fullName evidence="3">aspartate--tRNA ligase</fullName>
        <ecNumber evidence="3">6.1.1.12</ecNumber>
    </recommendedName>
</protein>
<dbReference type="Gene3D" id="1.10.287.10">
    <property type="entry name" value="S15/NS1, RNA-binding"/>
    <property type="match status" value="1"/>
</dbReference>
<organism evidence="14">
    <name type="scientific">Heterosigma akashiwo</name>
    <name type="common">Chromophytic alga</name>
    <name type="synonym">Heterosigma carterae</name>
    <dbReference type="NCBI Taxonomy" id="2829"/>
    <lineage>
        <taxon>Eukaryota</taxon>
        <taxon>Sar</taxon>
        <taxon>Stramenopiles</taxon>
        <taxon>Ochrophyta</taxon>
        <taxon>Raphidophyceae</taxon>
        <taxon>Chattonellales</taxon>
        <taxon>Chattonellaceae</taxon>
        <taxon>Heterosigma</taxon>
    </lineage>
</organism>
<dbReference type="PRINTS" id="PR01042">
    <property type="entry name" value="TRNASYNTHASP"/>
</dbReference>
<evidence type="ECO:0000256" key="2">
    <source>
        <dbReference type="ARBA" id="ARBA00005312"/>
    </source>
</evidence>
<dbReference type="GO" id="GO:0003723">
    <property type="term" value="F:RNA binding"/>
    <property type="evidence" value="ECO:0007669"/>
    <property type="project" value="TreeGrafter"/>
</dbReference>
<dbReference type="Gene3D" id="2.40.50.140">
    <property type="entry name" value="Nucleic acid-binding proteins"/>
    <property type="match status" value="1"/>
</dbReference>
<evidence type="ECO:0000256" key="9">
    <source>
        <dbReference type="ARBA" id="ARBA00023146"/>
    </source>
</evidence>
<feature type="domain" description="Aminoacyl-transfer RNA synthetases class-II family profile" evidence="12">
    <location>
        <begin position="335"/>
        <end position="633"/>
    </location>
</feature>
<dbReference type="NCBIfam" id="TIGR00458">
    <property type="entry name" value="aspS_nondisc"/>
    <property type="match status" value="1"/>
</dbReference>
<dbReference type="EC" id="6.1.1.12" evidence="3"/>
<feature type="domain" description="WHEP-TRS" evidence="13">
    <location>
        <begin position="59"/>
        <end position="115"/>
    </location>
</feature>
<evidence type="ECO:0000256" key="7">
    <source>
        <dbReference type="ARBA" id="ARBA00022840"/>
    </source>
</evidence>
<dbReference type="CDD" id="cd00776">
    <property type="entry name" value="AsxRS_core"/>
    <property type="match status" value="1"/>
</dbReference>
<evidence type="ECO:0000256" key="5">
    <source>
        <dbReference type="ARBA" id="ARBA00022598"/>
    </source>
</evidence>
<dbReference type="AlphaFoldDB" id="A0A7S3XT08"/>
<dbReference type="GO" id="GO:0005524">
    <property type="term" value="F:ATP binding"/>
    <property type="evidence" value="ECO:0007669"/>
    <property type="project" value="UniProtKB-KW"/>
</dbReference>
<comment type="subcellular location">
    <subcellularLocation>
        <location evidence="1">Cytoplasm</location>
    </subcellularLocation>
</comment>
<keyword evidence="7" id="KW-0067">ATP-binding</keyword>
<keyword evidence="9" id="KW-0030">Aminoacyl-tRNA synthetase</keyword>
<dbReference type="InterPro" id="IPR012340">
    <property type="entry name" value="NA-bd_OB-fold"/>
</dbReference>
<evidence type="ECO:0000259" key="12">
    <source>
        <dbReference type="PROSITE" id="PS50862"/>
    </source>
</evidence>
<reference evidence="14" key="1">
    <citation type="submission" date="2021-01" db="EMBL/GenBank/DDBJ databases">
        <authorList>
            <person name="Corre E."/>
            <person name="Pelletier E."/>
            <person name="Niang G."/>
            <person name="Scheremetjew M."/>
            <person name="Finn R."/>
            <person name="Kale V."/>
            <person name="Holt S."/>
            <person name="Cochrane G."/>
            <person name="Meng A."/>
            <person name="Brown T."/>
            <person name="Cohen L."/>
        </authorList>
    </citation>
    <scope>NUCLEOTIDE SEQUENCE</scope>
    <source>
        <strain evidence="14">CCMP3107</strain>
    </source>
</reference>
<dbReference type="HAMAP" id="MF_02075">
    <property type="entry name" value="Asp_tRNA_synth_type2"/>
    <property type="match status" value="1"/>
</dbReference>
<dbReference type="PANTHER" id="PTHR43450">
    <property type="entry name" value="ASPARTYL-TRNA SYNTHETASE"/>
    <property type="match status" value="1"/>
</dbReference>
<dbReference type="EMBL" id="HBIU01021865">
    <property type="protein sequence ID" value="CAE0631537.1"/>
    <property type="molecule type" value="Transcribed_RNA"/>
</dbReference>
<evidence type="ECO:0000256" key="3">
    <source>
        <dbReference type="ARBA" id="ARBA00012841"/>
    </source>
</evidence>
<dbReference type="GO" id="GO:0005829">
    <property type="term" value="C:cytosol"/>
    <property type="evidence" value="ECO:0007669"/>
    <property type="project" value="TreeGrafter"/>
</dbReference>
<accession>A0A7S3XT08</accession>
<dbReference type="Pfam" id="PF00458">
    <property type="entry name" value="WHEP-TRS"/>
    <property type="match status" value="1"/>
</dbReference>
<gene>
    <name evidence="14" type="ORF">HAKA00212_LOCUS10241</name>
</gene>
<evidence type="ECO:0000256" key="8">
    <source>
        <dbReference type="ARBA" id="ARBA00022917"/>
    </source>
</evidence>
<keyword evidence="4" id="KW-0963">Cytoplasm</keyword>
<dbReference type="SUPFAM" id="SSF47060">
    <property type="entry name" value="S15/NS1 RNA-binding domain"/>
    <property type="match status" value="1"/>
</dbReference>
<dbReference type="InterPro" id="IPR004523">
    <property type="entry name" value="Asp-tRNA_synthase_2"/>
</dbReference>
<feature type="region of interest" description="Disordered" evidence="11">
    <location>
        <begin position="102"/>
        <end position="134"/>
    </location>
</feature>
<sequence>MASILRTYAFNSHFSGMRARPITALQPRIKSYGQNHPYSMPPSPGIARNPFCLFSSADSTADLEAAIQAKGDEIRAEKAAGKTNADVADLVAELKSLKAQLEAASGGPKEPLAAPAAEKKDKKKKEKKPPKAQQVEVDVAATLARVPFAEADAAGQRVGDYALIQSHPPTGRVYAELAGLGKEGGPQVGDAVWVRARVAAVRAKGGSCFLVLRQGAFETAQALHFKDKSDPEGSKLLIKFAGQIPLESIVDVKGTLAAAEVKSCSVSDVEIQIERLYVASRALPVLPFLLEDAARSEGQIEASQATERPFARVGQETRLDNRWLDLRVPANNAVMRVQSMVCQLFREALYAEGFCEIHSPKLIGGESEGGAGVFKTQYFDQVACLAQSPQLYKQMAISADLGRVFEIGPVFRAENSNTRRHLCEFTGLDLEMAITEHYNEVLVVMHRLFRHIFDGLEQRLPKELAAIREQYHSEPVTFTEEPCIIHWEEGIAMLRGAGVPDVGDFDDLNGAQELELGRLVKEKYGTDFFMLDRFPSAIRPFYTMPCPDDDRYSNSYDLFIRGQEICSGAQRVHDPDLLEAGIRRQGIDPTPLGPYLDAFRHGCSPHGGAGVGLERVVFLYLGLDNVRKASMFPRDPNRCSP</sequence>
<dbReference type="PROSITE" id="PS50862">
    <property type="entry name" value="AA_TRNA_LIGASE_II"/>
    <property type="match status" value="1"/>
</dbReference>
<keyword evidence="8" id="KW-0648">Protein biosynthesis</keyword>
<dbReference type="PROSITE" id="PS51185">
    <property type="entry name" value="WHEP_TRS_2"/>
    <property type="match status" value="1"/>
</dbReference>
<dbReference type="Gene3D" id="3.30.930.10">
    <property type="entry name" value="Bira Bifunctional Protein, Domain 2"/>
    <property type="match status" value="1"/>
</dbReference>
<feature type="compositionally biased region" description="Basic residues" evidence="11">
    <location>
        <begin position="121"/>
        <end position="130"/>
    </location>
</feature>
<dbReference type="FunFam" id="3.30.930.10:FF:000013">
    <property type="entry name" value="Aspartate--tRNA ligase, cytoplasmic"/>
    <property type="match status" value="1"/>
</dbReference>
<evidence type="ECO:0000256" key="4">
    <source>
        <dbReference type="ARBA" id="ARBA00022490"/>
    </source>
</evidence>
<comment type="catalytic activity">
    <reaction evidence="10">
        <text>tRNA(Asp) + L-aspartate + ATP = L-aspartyl-tRNA(Asp) + AMP + diphosphate</text>
        <dbReference type="Rhea" id="RHEA:19649"/>
        <dbReference type="Rhea" id="RHEA-COMP:9660"/>
        <dbReference type="Rhea" id="RHEA-COMP:9678"/>
        <dbReference type="ChEBI" id="CHEBI:29991"/>
        <dbReference type="ChEBI" id="CHEBI:30616"/>
        <dbReference type="ChEBI" id="CHEBI:33019"/>
        <dbReference type="ChEBI" id="CHEBI:78442"/>
        <dbReference type="ChEBI" id="CHEBI:78516"/>
        <dbReference type="ChEBI" id="CHEBI:456215"/>
        <dbReference type="EC" id="6.1.1.12"/>
    </reaction>
</comment>
<evidence type="ECO:0000256" key="1">
    <source>
        <dbReference type="ARBA" id="ARBA00004496"/>
    </source>
</evidence>
<evidence type="ECO:0000313" key="14">
    <source>
        <dbReference type="EMBL" id="CAE0631537.1"/>
    </source>
</evidence>
<evidence type="ECO:0000259" key="13">
    <source>
        <dbReference type="PROSITE" id="PS51185"/>
    </source>
</evidence>